<dbReference type="AlphaFoldDB" id="A0A453SG55"/>
<reference evidence="4" key="2">
    <citation type="journal article" date="2017" name="Nat. Plants">
        <title>The Aegilops tauschii genome reveals multiple impacts of transposons.</title>
        <authorList>
            <person name="Zhao G."/>
            <person name="Zou C."/>
            <person name="Li K."/>
            <person name="Wang K."/>
            <person name="Li T."/>
            <person name="Gao L."/>
            <person name="Zhang X."/>
            <person name="Wang H."/>
            <person name="Yang Z."/>
            <person name="Liu X."/>
            <person name="Jiang W."/>
            <person name="Mao L."/>
            <person name="Kong X."/>
            <person name="Jiao Y."/>
            <person name="Jia J."/>
        </authorList>
    </citation>
    <scope>NUCLEOTIDE SEQUENCE [LARGE SCALE GENOMIC DNA]</scope>
    <source>
        <strain evidence="4">cv. AL8/78</strain>
    </source>
</reference>
<dbReference type="Pfam" id="PF10551">
    <property type="entry name" value="MULE"/>
    <property type="match status" value="1"/>
</dbReference>
<keyword evidence="4" id="KW-1185">Reference proteome</keyword>
<keyword evidence="1" id="KW-0479">Metal-binding</keyword>
<sequence>MESFEWVCKEFDWMMGGTPPVAILTDQCRAMEVAIKNTLPTTAHRWCKWHVLEKAKETLGPMYTKMSEFRAEFHKVINHMLTIEEFEEAWKMLVEKYSLKTHVYMTQIYEIRHKWVKPYFKCVFCANMTSPQRSESANGMLKSYVPPGCPMHMFVKKYMHLQFYIDSGESYEEKRTKTVSVQFSSVCLFVQSRLTRLRRKL</sequence>
<evidence type="ECO:0000259" key="2">
    <source>
        <dbReference type="Pfam" id="PF10551"/>
    </source>
</evidence>
<dbReference type="Gramene" id="AET7Gv20947800.5">
    <property type="protein sequence ID" value="AET7Gv20947800.5"/>
    <property type="gene ID" value="AET7Gv20947800"/>
</dbReference>
<dbReference type="GO" id="GO:0005634">
    <property type="term" value="C:nucleus"/>
    <property type="evidence" value="ECO:0007669"/>
    <property type="project" value="UniProtKB-SubCell"/>
</dbReference>
<organism evidence="3 4">
    <name type="scientific">Aegilops tauschii subsp. strangulata</name>
    <name type="common">Goatgrass</name>
    <dbReference type="NCBI Taxonomy" id="200361"/>
    <lineage>
        <taxon>Eukaryota</taxon>
        <taxon>Viridiplantae</taxon>
        <taxon>Streptophyta</taxon>
        <taxon>Embryophyta</taxon>
        <taxon>Tracheophyta</taxon>
        <taxon>Spermatophyta</taxon>
        <taxon>Magnoliopsida</taxon>
        <taxon>Liliopsida</taxon>
        <taxon>Poales</taxon>
        <taxon>Poaceae</taxon>
        <taxon>BOP clade</taxon>
        <taxon>Pooideae</taxon>
        <taxon>Triticodae</taxon>
        <taxon>Triticeae</taxon>
        <taxon>Triticinae</taxon>
        <taxon>Aegilops</taxon>
    </lineage>
</organism>
<dbReference type="STRING" id="200361.A0A453SG55"/>
<reference evidence="4" key="1">
    <citation type="journal article" date="2014" name="Science">
        <title>Ancient hybridizations among the ancestral genomes of bread wheat.</title>
        <authorList>
            <consortium name="International Wheat Genome Sequencing Consortium,"/>
            <person name="Marcussen T."/>
            <person name="Sandve S.R."/>
            <person name="Heier L."/>
            <person name="Spannagl M."/>
            <person name="Pfeifer M."/>
            <person name="Jakobsen K.S."/>
            <person name="Wulff B.B."/>
            <person name="Steuernagel B."/>
            <person name="Mayer K.F."/>
            <person name="Olsen O.A."/>
        </authorList>
    </citation>
    <scope>NUCLEOTIDE SEQUENCE [LARGE SCALE GENOMIC DNA]</scope>
    <source>
        <strain evidence="4">cv. AL8/78</strain>
    </source>
</reference>
<evidence type="ECO:0000313" key="4">
    <source>
        <dbReference type="Proteomes" id="UP000015105"/>
    </source>
</evidence>
<dbReference type="OrthoDB" id="682414at2759"/>
<accession>A0A453SG55</accession>
<dbReference type="EnsemblPlants" id="AET7Gv20947800.5">
    <property type="protein sequence ID" value="AET7Gv20947800.5"/>
    <property type="gene ID" value="AET7Gv20947800"/>
</dbReference>
<reference evidence="3" key="5">
    <citation type="journal article" date="2021" name="G3 (Bethesda)">
        <title>Aegilops tauschii genome assembly Aet v5.0 features greater sequence contiguity and improved annotation.</title>
        <authorList>
            <person name="Wang L."/>
            <person name="Zhu T."/>
            <person name="Rodriguez J.C."/>
            <person name="Deal K.R."/>
            <person name="Dubcovsky J."/>
            <person name="McGuire P.E."/>
            <person name="Lux T."/>
            <person name="Spannagl M."/>
            <person name="Mayer K.F.X."/>
            <person name="Baldrich P."/>
            <person name="Meyers B.C."/>
            <person name="Huo N."/>
            <person name="Gu Y.Q."/>
            <person name="Zhou H."/>
            <person name="Devos K.M."/>
            <person name="Bennetzen J.L."/>
            <person name="Unver T."/>
            <person name="Budak H."/>
            <person name="Gulick P.J."/>
            <person name="Galiba G."/>
            <person name="Kalapos B."/>
            <person name="Nelson D.R."/>
            <person name="Li P."/>
            <person name="You F.M."/>
            <person name="Luo M.C."/>
            <person name="Dvorak J."/>
        </authorList>
    </citation>
    <scope>NUCLEOTIDE SEQUENCE [LARGE SCALE GENOMIC DNA]</scope>
    <source>
        <strain evidence="3">cv. AL8/78</strain>
    </source>
</reference>
<comment type="subcellular location">
    <subcellularLocation>
        <location evidence="1">Nucleus</location>
    </subcellularLocation>
</comment>
<feature type="domain" description="MULE transposase" evidence="2">
    <location>
        <begin position="2"/>
        <end position="53"/>
    </location>
</feature>
<dbReference type="OMA" id="MESFEWV"/>
<dbReference type="Proteomes" id="UP000015105">
    <property type="component" value="Chromosome 7D"/>
</dbReference>
<dbReference type="GO" id="GO:0008270">
    <property type="term" value="F:zinc ion binding"/>
    <property type="evidence" value="ECO:0007669"/>
    <property type="project" value="UniProtKB-UniRule"/>
</dbReference>
<dbReference type="PANTHER" id="PTHR31669">
    <property type="entry name" value="PROTEIN FAR1-RELATED SEQUENCE 10-RELATED"/>
    <property type="match status" value="1"/>
</dbReference>
<protein>
    <recommendedName>
        <fullName evidence="1">Protein FAR1-RELATED SEQUENCE</fullName>
    </recommendedName>
</protein>
<keyword evidence="1" id="KW-0539">Nucleus</keyword>
<dbReference type="InterPro" id="IPR031052">
    <property type="entry name" value="FHY3/FAR1"/>
</dbReference>
<comment type="similarity">
    <text evidence="1">Belongs to the FHY3/FAR1 family.</text>
</comment>
<dbReference type="GO" id="GO:0006355">
    <property type="term" value="P:regulation of DNA-templated transcription"/>
    <property type="evidence" value="ECO:0007669"/>
    <property type="project" value="UniProtKB-UniRule"/>
</dbReference>
<keyword evidence="1" id="KW-0863">Zinc-finger</keyword>
<keyword evidence="1" id="KW-0862">Zinc</keyword>
<dbReference type="PANTHER" id="PTHR31669:SF307">
    <property type="entry name" value="PROTEIN FAR1-RELATED SEQUENCE"/>
    <property type="match status" value="1"/>
</dbReference>
<name>A0A453SG55_AEGTS</name>
<dbReference type="InterPro" id="IPR018289">
    <property type="entry name" value="MULE_transposase_dom"/>
</dbReference>
<reference evidence="3" key="3">
    <citation type="journal article" date="2017" name="Nature">
        <title>Genome sequence of the progenitor of the wheat D genome Aegilops tauschii.</title>
        <authorList>
            <person name="Luo M.C."/>
            <person name="Gu Y.Q."/>
            <person name="Puiu D."/>
            <person name="Wang H."/>
            <person name="Twardziok S.O."/>
            <person name="Deal K.R."/>
            <person name="Huo N."/>
            <person name="Zhu T."/>
            <person name="Wang L."/>
            <person name="Wang Y."/>
            <person name="McGuire P.E."/>
            <person name="Liu S."/>
            <person name="Long H."/>
            <person name="Ramasamy R.K."/>
            <person name="Rodriguez J.C."/>
            <person name="Van S.L."/>
            <person name="Yuan L."/>
            <person name="Wang Z."/>
            <person name="Xia Z."/>
            <person name="Xiao L."/>
            <person name="Anderson O.D."/>
            <person name="Ouyang S."/>
            <person name="Liang Y."/>
            <person name="Zimin A.V."/>
            <person name="Pertea G."/>
            <person name="Qi P."/>
            <person name="Bennetzen J.L."/>
            <person name="Dai X."/>
            <person name="Dawson M.W."/>
            <person name="Muller H.G."/>
            <person name="Kugler K."/>
            <person name="Rivarola-Duarte L."/>
            <person name="Spannagl M."/>
            <person name="Mayer K.F.X."/>
            <person name="Lu F.H."/>
            <person name="Bevan M.W."/>
            <person name="Leroy P."/>
            <person name="Li P."/>
            <person name="You F.M."/>
            <person name="Sun Q."/>
            <person name="Liu Z."/>
            <person name="Lyons E."/>
            <person name="Wicker T."/>
            <person name="Salzberg S.L."/>
            <person name="Devos K.M."/>
            <person name="Dvorak J."/>
        </authorList>
    </citation>
    <scope>NUCLEOTIDE SEQUENCE [LARGE SCALE GENOMIC DNA]</scope>
    <source>
        <strain evidence="3">cv. AL8/78</strain>
    </source>
</reference>
<reference evidence="3" key="4">
    <citation type="submission" date="2019-03" db="UniProtKB">
        <authorList>
            <consortium name="EnsemblPlants"/>
        </authorList>
    </citation>
    <scope>IDENTIFICATION</scope>
</reference>
<comment type="function">
    <text evidence="1">Putative transcription activator involved in regulating light control of development.</text>
</comment>
<evidence type="ECO:0000313" key="3">
    <source>
        <dbReference type="EnsemblPlants" id="AET7Gv20947800.5"/>
    </source>
</evidence>
<proteinExistence type="inferred from homology"/>
<evidence type="ECO:0000256" key="1">
    <source>
        <dbReference type="RuleBase" id="RU367018"/>
    </source>
</evidence>